<comment type="caution">
    <text evidence="1">The sequence shown here is derived from an EMBL/GenBank/DDBJ whole genome shotgun (WGS) entry which is preliminary data.</text>
</comment>
<protein>
    <submittedName>
        <fullName evidence="1">Uncharacterized protein</fullName>
    </submittedName>
</protein>
<dbReference type="EMBL" id="JAGQLH010000007">
    <property type="protein sequence ID" value="MCA9385202.1"/>
    <property type="molecule type" value="Genomic_DNA"/>
</dbReference>
<organism evidence="1 2">
    <name type="scientific">Candidatus Dojkabacteria bacterium</name>
    <dbReference type="NCBI Taxonomy" id="2099670"/>
    <lineage>
        <taxon>Bacteria</taxon>
        <taxon>Candidatus Dojkabacteria</taxon>
    </lineage>
</organism>
<sequence length="58" mass="6569">MNYHTANGDQIEITSQIIGDITVGEVVQSIEGEMYEVRNIEDTNITVELIQVEEDWGE</sequence>
<evidence type="ECO:0000313" key="2">
    <source>
        <dbReference type="Proteomes" id="UP000754563"/>
    </source>
</evidence>
<reference evidence="1" key="2">
    <citation type="journal article" date="2021" name="Microbiome">
        <title>Successional dynamics and alternative stable states in a saline activated sludge microbial community over 9 years.</title>
        <authorList>
            <person name="Wang Y."/>
            <person name="Ye J."/>
            <person name="Ju F."/>
            <person name="Liu L."/>
            <person name="Boyd J.A."/>
            <person name="Deng Y."/>
            <person name="Parks D.H."/>
            <person name="Jiang X."/>
            <person name="Yin X."/>
            <person name="Woodcroft B.J."/>
            <person name="Tyson G.W."/>
            <person name="Hugenholtz P."/>
            <person name="Polz M.F."/>
            <person name="Zhang T."/>
        </authorList>
    </citation>
    <scope>NUCLEOTIDE SEQUENCE</scope>
    <source>
        <strain evidence="1">HKST-UBA11</strain>
    </source>
</reference>
<gene>
    <name evidence="1" type="ORF">KC717_00980</name>
</gene>
<reference evidence="1" key="1">
    <citation type="submission" date="2020-04" db="EMBL/GenBank/DDBJ databases">
        <authorList>
            <person name="Zhang T."/>
        </authorList>
    </citation>
    <scope>NUCLEOTIDE SEQUENCE</scope>
    <source>
        <strain evidence="1">HKST-UBA11</strain>
    </source>
</reference>
<proteinExistence type="predicted"/>
<accession>A0A955L767</accession>
<dbReference type="AlphaFoldDB" id="A0A955L767"/>
<evidence type="ECO:0000313" key="1">
    <source>
        <dbReference type="EMBL" id="MCA9385202.1"/>
    </source>
</evidence>
<dbReference type="Proteomes" id="UP000754563">
    <property type="component" value="Unassembled WGS sequence"/>
</dbReference>
<name>A0A955L767_9BACT</name>